<dbReference type="Proteomes" id="UP000287865">
    <property type="component" value="Unassembled WGS sequence"/>
</dbReference>
<sequence>MSQILVIVAIVGIGYLLYRSLVIKRQPQQDDAPVQQSAPKPAPDSPAPKAEADAKVQAAAQADAAAPTPTPTPVTPAPDTSTAPTPQAKAAEASAVASHNEVGAEANQEAQQAVAKAAEKAHMAAAEEATKSTLQQQASAGIASNQAPAAPEGAEAQAAALSETNDPLARHRLYQHIVEQSYRQRNDSRGEAALMFYAAAHIKEFDAIKGPLKKQNGGKLPQVATFKQYSAALTERGQYAQAIEVCEQAVKYKLKDGTKSGYEGRIERIKKLQDKQ</sequence>
<protein>
    <submittedName>
        <fullName evidence="2">Uncharacterized protein</fullName>
    </submittedName>
</protein>
<evidence type="ECO:0000256" key="1">
    <source>
        <dbReference type="SAM" id="MobiDB-lite"/>
    </source>
</evidence>
<feature type="compositionally biased region" description="Low complexity" evidence="1">
    <location>
        <begin position="104"/>
        <end position="116"/>
    </location>
</feature>
<evidence type="ECO:0000313" key="3">
    <source>
        <dbReference type="EMBL" id="RUO24605.1"/>
    </source>
</evidence>
<dbReference type="Proteomes" id="UP000249203">
    <property type="component" value="Unassembled WGS sequence"/>
</dbReference>
<dbReference type="AlphaFoldDB" id="A0A327WVH4"/>
<dbReference type="RefSeq" id="WP_111569369.1">
    <property type="nucleotide sequence ID" value="NZ_PIPK01000006.1"/>
</dbReference>
<feature type="compositionally biased region" description="Low complexity" evidence="1">
    <location>
        <begin position="77"/>
        <end position="97"/>
    </location>
</feature>
<feature type="compositionally biased region" description="Low complexity" evidence="1">
    <location>
        <begin position="146"/>
        <end position="160"/>
    </location>
</feature>
<keyword evidence="5" id="KW-1185">Reference proteome</keyword>
<feature type="region of interest" description="Disordered" evidence="1">
    <location>
        <begin position="29"/>
        <end position="161"/>
    </location>
</feature>
<dbReference type="EMBL" id="PIPK01000006">
    <property type="protein sequence ID" value="RUO24605.1"/>
    <property type="molecule type" value="Genomic_DNA"/>
</dbReference>
<proteinExistence type="predicted"/>
<feature type="compositionally biased region" description="Low complexity" evidence="1">
    <location>
        <begin position="55"/>
        <end position="67"/>
    </location>
</feature>
<dbReference type="EMBL" id="QLMD01000006">
    <property type="protein sequence ID" value="RAJ96996.1"/>
    <property type="molecule type" value="Genomic_DNA"/>
</dbReference>
<evidence type="ECO:0000313" key="5">
    <source>
        <dbReference type="Proteomes" id="UP000287865"/>
    </source>
</evidence>
<comment type="caution">
    <text evidence="2">The sequence shown here is derived from an EMBL/GenBank/DDBJ whole genome shotgun (WGS) entry which is preliminary data.</text>
</comment>
<reference evidence="2 4" key="2">
    <citation type="submission" date="2018-06" db="EMBL/GenBank/DDBJ databases">
        <title>Genomic Encyclopedia of Type Strains, Phase III (KMG-III): the genomes of soil and plant-associated and newly described type strains.</title>
        <authorList>
            <person name="Whitman W."/>
        </authorList>
    </citation>
    <scope>NUCLEOTIDE SEQUENCE [LARGE SCALE GENOMIC DNA]</scope>
    <source>
        <strain evidence="2 4">CGMCC 1.15366</strain>
    </source>
</reference>
<evidence type="ECO:0000313" key="4">
    <source>
        <dbReference type="Proteomes" id="UP000249203"/>
    </source>
</evidence>
<name>A0A327WVH4_9GAMM</name>
<reference evidence="3 5" key="1">
    <citation type="journal article" date="2018" name="Front. Microbiol.">
        <title>Genome-Based Analysis Reveals the Taxonomy and Diversity of the Family Idiomarinaceae.</title>
        <authorList>
            <person name="Liu Y."/>
            <person name="Lai Q."/>
            <person name="Shao Z."/>
        </authorList>
    </citation>
    <scope>NUCLEOTIDE SEQUENCE [LARGE SCALE GENOMIC DNA]</scope>
    <source>
        <strain evidence="3 5">CF12-14</strain>
    </source>
</reference>
<evidence type="ECO:0000313" key="2">
    <source>
        <dbReference type="EMBL" id="RAJ96996.1"/>
    </source>
</evidence>
<gene>
    <name evidence="2" type="ORF">B0I24_10659</name>
    <name evidence="3" type="ORF">CWE07_08005</name>
</gene>
<dbReference type="OrthoDB" id="6398477at2"/>
<feature type="compositionally biased region" description="Polar residues" evidence="1">
    <location>
        <begin position="132"/>
        <end position="145"/>
    </location>
</feature>
<organism evidence="2 4">
    <name type="scientific">Aliidiomarina maris</name>
    <dbReference type="NCBI Taxonomy" id="531312"/>
    <lineage>
        <taxon>Bacteria</taxon>
        <taxon>Pseudomonadati</taxon>
        <taxon>Pseudomonadota</taxon>
        <taxon>Gammaproteobacteria</taxon>
        <taxon>Alteromonadales</taxon>
        <taxon>Idiomarinaceae</taxon>
        <taxon>Aliidiomarina</taxon>
    </lineage>
</organism>
<accession>A0A327WVH4</accession>